<name>A0A135W279_9FLAO</name>
<gene>
    <name evidence="1" type="ORF">AU378_20395</name>
</gene>
<organism evidence="1 2">
    <name type="scientific">Chryseobacterium kwangjuense</name>
    <dbReference type="NCBI Taxonomy" id="267125"/>
    <lineage>
        <taxon>Bacteria</taxon>
        <taxon>Pseudomonadati</taxon>
        <taxon>Bacteroidota</taxon>
        <taxon>Flavobacteriia</taxon>
        <taxon>Flavobacteriales</taxon>
        <taxon>Weeksellaceae</taxon>
        <taxon>Chryseobacterium group</taxon>
        <taxon>Chryseobacterium</taxon>
    </lineage>
</organism>
<dbReference type="InterPro" id="IPR010921">
    <property type="entry name" value="Trp_repressor/repl_initiator"/>
</dbReference>
<dbReference type="Proteomes" id="UP000070513">
    <property type="component" value="Unassembled WGS sequence"/>
</dbReference>
<comment type="caution">
    <text evidence="1">The sequence shown here is derived from an EMBL/GenBank/DDBJ whole genome shotgun (WGS) entry which is preliminary data.</text>
</comment>
<proteinExistence type="predicted"/>
<protein>
    <submittedName>
        <fullName evidence="1">Transposase</fullName>
    </submittedName>
</protein>
<evidence type="ECO:0000313" key="1">
    <source>
        <dbReference type="EMBL" id="KXH79026.1"/>
    </source>
</evidence>
<reference evidence="2" key="1">
    <citation type="submission" date="2015-12" db="EMBL/GenBank/DDBJ databases">
        <title>Genome sequence of a biocontrol rhizobacterium Chryseobacterium kwangjuense strain KJ1R5 isolated from pepper (Capsicum annuum L.).</title>
        <authorList>
            <person name="Jeong J.-J."/>
            <person name="Park H."/>
            <person name="Mannaa M."/>
            <person name="Sang M.K."/>
            <person name="Choi I.-G."/>
            <person name="Kim K.D."/>
        </authorList>
    </citation>
    <scope>NUCLEOTIDE SEQUENCE [LARGE SCALE GENOMIC DNA]</scope>
    <source>
        <strain evidence="2">KJ1R5</strain>
    </source>
</reference>
<dbReference type="GO" id="GO:0043565">
    <property type="term" value="F:sequence-specific DNA binding"/>
    <property type="evidence" value="ECO:0007669"/>
    <property type="project" value="InterPro"/>
</dbReference>
<evidence type="ECO:0000313" key="2">
    <source>
        <dbReference type="Proteomes" id="UP000070513"/>
    </source>
</evidence>
<sequence>MKSNKPNYLLIYHDLIRIKYPEKLSDCQFFLNKDQLSILDVIKLNNTIFGSQDQEFNQKLRSYDLNTIKYILDYQIKNKLNNSQLALHFKISRNTVTRWKKLYNS</sequence>
<dbReference type="EMBL" id="LPUR01000019">
    <property type="protein sequence ID" value="KXH79026.1"/>
    <property type="molecule type" value="Genomic_DNA"/>
</dbReference>
<reference evidence="1 2" key="2">
    <citation type="journal article" date="2016" name="Genome Announc.">
        <title>Draft Genome Sequence of a Biocontrol Rhizobacterium, Chryseobacterium kwangjuense Strain KJ1R5, Isolated from Pepper (Capsicum annuum).</title>
        <authorList>
            <person name="Jeong J.J."/>
            <person name="Park H."/>
            <person name="Park B.H."/>
            <person name="Mannaa M."/>
            <person name="Sang M.K."/>
            <person name="Choi I.G."/>
            <person name="Kim K.D."/>
        </authorList>
    </citation>
    <scope>NUCLEOTIDE SEQUENCE [LARGE SCALE GENOMIC DNA]</scope>
    <source>
        <strain evidence="1 2">KJ1R5</strain>
    </source>
</reference>
<dbReference type="SUPFAM" id="SSF48295">
    <property type="entry name" value="TrpR-like"/>
    <property type="match status" value="1"/>
</dbReference>
<accession>A0A135W279</accession>
<dbReference type="AlphaFoldDB" id="A0A135W279"/>